<comment type="function">
    <text evidence="10">RNA helicase.</text>
</comment>
<dbReference type="PANTHER" id="PTHR24031">
    <property type="entry name" value="RNA HELICASE"/>
    <property type="match status" value="1"/>
</dbReference>
<keyword evidence="7 9" id="KW-0067">ATP-binding</keyword>
<evidence type="ECO:0000256" key="4">
    <source>
        <dbReference type="ARBA" id="ARBA00022741"/>
    </source>
</evidence>
<evidence type="ECO:0000256" key="5">
    <source>
        <dbReference type="ARBA" id="ARBA00022801"/>
    </source>
</evidence>
<dbReference type="GO" id="GO:0016787">
    <property type="term" value="F:hydrolase activity"/>
    <property type="evidence" value="ECO:0007669"/>
    <property type="project" value="UniProtKB-KW"/>
</dbReference>
<feature type="compositionally biased region" description="Polar residues" evidence="11">
    <location>
        <begin position="402"/>
        <end position="414"/>
    </location>
</feature>
<dbReference type="PROSITE" id="PS00039">
    <property type="entry name" value="DEAD_ATP_HELICASE"/>
    <property type="match status" value="1"/>
</dbReference>
<keyword evidence="6 9" id="KW-0347">Helicase</keyword>
<sequence>MADSTTFTGIGILTDLVNLLKNKHSVTTPTNVQRKAIPLLLGPSRTVQDCEIPKEDVDVVVQAETGSGKTLTYLLPIVNRLIGASMYTAPEESSSAFGDRSIGTVAIILTPTRELAQQVEGVLAGLVNLPKSECPNTRRLHWIVPGTVIGGDSKSKEKARLRKGVNVLVSTPGRLLDHLENTKSFNIQNLRWLVLDEADRLLDLGFEETLKKIMNIIDERTKAGPSDKFKKALATKYWPKRRQTVLCSATLRDDVKNLAGWSLINPAFVSGTESKRDATALLKVGEGMDVDAEEVKFTTPNQLKQTYTVTPAKLRLITLTSLLKSYFVHKRGKPEPSSKIIVFFSCCDSVDFHYDLFANAGNEEEAEEDEEDEEEDDEEGDEDAKLMKRTLKKIMGNEKYKNQATKHNGKSSGTRSERKDKQEKLVEKLKLPFLTSKLLGEVPVFRLHGDLEQQVRSKTFLEFSKASSGVLLCTDVAARGLDLPNVDRIVQYDPPSDMKDYVHRVGRTARLGKAGGATLFLLPSEIEYIDILKAQELTPEPVEMESILRTLADTPQGDYQIPAQDLQNAMERYTITDEERVTLARKAYWSSVRAYATHSATEKHIFHIKNLHLGHLAKSFALREAPSNLHEQSKGRKKKEAKKERMPGKHKLIGKDAAQRRNPLKRNYDHASEFAIASSETMATGPVTKKKRKET</sequence>
<keyword evidence="15" id="KW-1185">Reference proteome</keyword>
<feature type="compositionally biased region" description="Acidic residues" evidence="11">
    <location>
        <begin position="362"/>
        <end position="382"/>
    </location>
</feature>
<evidence type="ECO:0000256" key="8">
    <source>
        <dbReference type="ARBA" id="ARBA00022884"/>
    </source>
</evidence>
<dbReference type="EMBL" id="JBCLYO010000042">
    <property type="protein sequence ID" value="KAL0074441.1"/>
    <property type="molecule type" value="Genomic_DNA"/>
</dbReference>
<evidence type="ECO:0000256" key="3">
    <source>
        <dbReference type="ARBA" id="ARBA00022552"/>
    </source>
</evidence>
<dbReference type="InterPro" id="IPR014001">
    <property type="entry name" value="Helicase_ATP-bd"/>
</dbReference>
<gene>
    <name evidence="14" type="ORF">J3Q64DRAFT_1649231</name>
</gene>
<comment type="subcellular location">
    <subcellularLocation>
        <location evidence="1">Nucleus</location>
        <location evidence="1">Nucleolus</location>
    </subcellularLocation>
</comment>
<dbReference type="Pfam" id="PF00271">
    <property type="entry name" value="Helicase_C"/>
    <property type="match status" value="1"/>
</dbReference>
<evidence type="ECO:0000256" key="6">
    <source>
        <dbReference type="ARBA" id="ARBA00022806"/>
    </source>
</evidence>
<feature type="domain" description="Helicase ATP-binding" evidence="12">
    <location>
        <begin position="50"/>
        <end position="269"/>
    </location>
</feature>
<dbReference type="Pfam" id="PF00270">
    <property type="entry name" value="DEAD"/>
    <property type="match status" value="1"/>
</dbReference>
<dbReference type="SMART" id="SM00490">
    <property type="entry name" value="HELICc"/>
    <property type="match status" value="1"/>
</dbReference>
<keyword evidence="3" id="KW-0698">rRNA processing</keyword>
<comment type="catalytic activity">
    <reaction evidence="10">
        <text>ATP + H2O = ADP + phosphate + H(+)</text>
        <dbReference type="Rhea" id="RHEA:13065"/>
        <dbReference type="ChEBI" id="CHEBI:15377"/>
        <dbReference type="ChEBI" id="CHEBI:15378"/>
        <dbReference type="ChEBI" id="CHEBI:30616"/>
        <dbReference type="ChEBI" id="CHEBI:43474"/>
        <dbReference type="ChEBI" id="CHEBI:456216"/>
        <dbReference type="EC" id="3.6.4.13"/>
    </reaction>
</comment>
<dbReference type="Gene3D" id="3.40.50.300">
    <property type="entry name" value="P-loop containing nucleotide triphosphate hydrolases"/>
    <property type="match status" value="2"/>
</dbReference>
<evidence type="ECO:0000256" key="2">
    <source>
        <dbReference type="ARBA" id="ARBA00022517"/>
    </source>
</evidence>
<keyword evidence="8 10" id="KW-0694">RNA-binding</keyword>
<dbReference type="InterPro" id="IPR027417">
    <property type="entry name" value="P-loop_NTPase"/>
</dbReference>
<evidence type="ECO:0000259" key="12">
    <source>
        <dbReference type="PROSITE" id="PS51192"/>
    </source>
</evidence>
<dbReference type="InterPro" id="IPR001650">
    <property type="entry name" value="Helicase_C-like"/>
</dbReference>
<evidence type="ECO:0000313" key="14">
    <source>
        <dbReference type="EMBL" id="KAL0074441.1"/>
    </source>
</evidence>
<keyword evidence="5 9" id="KW-0378">Hydrolase</keyword>
<evidence type="ECO:0000256" key="1">
    <source>
        <dbReference type="ARBA" id="ARBA00004604"/>
    </source>
</evidence>
<feature type="region of interest" description="Disordered" evidence="11">
    <location>
        <begin position="676"/>
        <end position="695"/>
    </location>
</feature>
<keyword evidence="4 9" id="KW-0547">Nucleotide-binding</keyword>
<dbReference type="SUPFAM" id="SSF52540">
    <property type="entry name" value="P-loop containing nucleoside triphosphate hydrolases"/>
    <property type="match status" value="1"/>
</dbReference>
<feature type="region of interest" description="Disordered" evidence="11">
    <location>
        <begin position="624"/>
        <end position="668"/>
    </location>
</feature>
<proteinExistence type="inferred from homology"/>
<comment type="domain">
    <text evidence="10">The Q motif is unique to and characteristic of the DEAD box family of RNA helicases and controls ATP binding and hydrolysis.</text>
</comment>
<feature type="region of interest" description="Disordered" evidence="11">
    <location>
        <begin position="397"/>
        <end position="422"/>
    </location>
</feature>
<dbReference type="Pfam" id="PF13959">
    <property type="entry name" value="CTE_SPB4"/>
    <property type="match status" value="1"/>
</dbReference>
<reference evidence="14 15" key="1">
    <citation type="submission" date="2024-04" db="EMBL/GenBank/DDBJ databases">
        <title>Symmetric and asymmetric DNA N6-adenine methylation regulates different biological responses in Mucorales.</title>
        <authorList>
            <consortium name="Lawrence Berkeley National Laboratory"/>
            <person name="Lax C."/>
            <person name="Mondo S.J."/>
            <person name="Osorio-Concepcion M."/>
            <person name="Muszewska A."/>
            <person name="Corrochano-Luque M."/>
            <person name="Gutierrez G."/>
            <person name="Riley R."/>
            <person name="Lipzen A."/>
            <person name="Guo J."/>
            <person name="Hundley H."/>
            <person name="Amirebrahimi M."/>
            <person name="Ng V."/>
            <person name="Lorenzo-Gutierrez D."/>
            <person name="Binder U."/>
            <person name="Yang J."/>
            <person name="Song Y."/>
            <person name="Canovas D."/>
            <person name="Navarro E."/>
            <person name="Freitag M."/>
            <person name="Gabaldon T."/>
            <person name="Grigoriev I.V."/>
            <person name="Corrochano L.M."/>
            <person name="Nicolas F.E."/>
            <person name="Garre V."/>
        </authorList>
    </citation>
    <scope>NUCLEOTIDE SEQUENCE [LARGE SCALE GENOMIC DNA]</scope>
    <source>
        <strain evidence="14 15">L51</strain>
    </source>
</reference>
<evidence type="ECO:0000313" key="15">
    <source>
        <dbReference type="Proteomes" id="UP001448207"/>
    </source>
</evidence>
<evidence type="ECO:0000256" key="9">
    <source>
        <dbReference type="RuleBase" id="RU000492"/>
    </source>
</evidence>
<comment type="caution">
    <text evidence="14">The sequence shown here is derived from an EMBL/GenBank/DDBJ whole genome shotgun (WGS) entry which is preliminary data.</text>
</comment>
<evidence type="ECO:0000259" key="13">
    <source>
        <dbReference type="PROSITE" id="PS51194"/>
    </source>
</evidence>
<dbReference type="InterPro" id="IPR025313">
    <property type="entry name" value="SPB4-like_CTE"/>
</dbReference>
<protein>
    <recommendedName>
        <fullName evidence="10">ATP-dependent RNA helicase</fullName>
        <ecNumber evidence="10">3.6.4.13</ecNumber>
    </recommendedName>
</protein>
<dbReference type="EC" id="3.6.4.13" evidence="10"/>
<dbReference type="Proteomes" id="UP001448207">
    <property type="component" value="Unassembled WGS sequence"/>
</dbReference>
<evidence type="ECO:0000256" key="11">
    <source>
        <dbReference type="SAM" id="MobiDB-lite"/>
    </source>
</evidence>
<organism evidence="14 15">
    <name type="scientific">Phycomyces blakesleeanus</name>
    <dbReference type="NCBI Taxonomy" id="4837"/>
    <lineage>
        <taxon>Eukaryota</taxon>
        <taxon>Fungi</taxon>
        <taxon>Fungi incertae sedis</taxon>
        <taxon>Mucoromycota</taxon>
        <taxon>Mucoromycotina</taxon>
        <taxon>Mucoromycetes</taxon>
        <taxon>Mucorales</taxon>
        <taxon>Phycomycetaceae</taxon>
        <taxon>Phycomyces</taxon>
    </lineage>
</organism>
<evidence type="ECO:0000256" key="10">
    <source>
        <dbReference type="RuleBase" id="RU365068"/>
    </source>
</evidence>
<name>A0ABR3AH54_PHYBL</name>
<dbReference type="InterPro" id="IPR000629">
    <property type="entry name" value="RNA-helicase_DEAD-box_CS"/>
</dbReference>
<dbReference type="CDD" id="cd18787">
    <property type="entry name" value="SF2_C_DEAD"/>
    <property type="match status" value="1"/>
</dbReference>
<dbReference type="PROSITE" id="PS51194">
    <property type="entry name" value="HELICASE_CTER"/>
    <property type="match status" value="1"/>
</dbReference>
<feature type="compositionally biased region" description="Basic and acidic residues" evidence="11">
    <location>
        <begin position="641"/>
        <end position="659"/>
    </location>
</feature>
<feature type="domain" description="Helicase C-terminal" evidence="13">
    <location>
        <begin position="390"/>
        <end position="552"/>
    </location>
</feature>
<accession>A0ABR3AH54</accession>
<dbReference type="PROSITE" id="PS51192">
    <property type="entry name" value="HELICASE_ATP_BIND_1"/>
    <property type="match status" value="1"/>
</dbReference>
<feature type="region of interest" description="Disordered" evidence="11">
    <location>
        <begin position="362"/>
        <end position="383"/>
    </location>
</feature>
<comment type="similarity">
    <text evidence="9">Belongs to the DEAD box helicase family.</text>
</comment>
<evidence type="ECO:0000256" key="7">
    <source>
        <dbReference type="ARBA" id="ARBA00022840"/>
    </source>
</evidence>
<dbReference type="InterPro" id="IPR011545">
    <property type="entry name" value="DEAD/DEAH_box_helicase_dom"/>
</dbReference>
<dbReference type="SMART" id="SM01178">
    <property type="entry name" value="DUF4217"/>
    <property type="match status" value="1"/>
</dbReference>
<dbReference type="SMART" id="SM00487">
    <property type="entry name" value="DEXDc"/>
    <property type="match status" value="1"/>
</dbReference>
<keyword evidence="2" id="KW-0690">Ribosome biogenesis</keyword>